<feature type="transmembrane region" description="Helical" evidence="1">
    <location>
        <begin position="12"/>
        <end position="33"/>
    </location>
</feature>
<keyword evidence="1" id="KW-0812">Transmembrane</keyword>
<evidence type="ECO:0000256" key="1">
    <source>
        <dbReference type="SAM" id="Phobius"/>
    </source>
</evidence>
<dbReference type="GO" id="GO:0004175">
    <property type="term" value="F:endopeptidase activity"/>
    <property type="evidence" value="ECO:0007669"/>
    <property type="project" value="UniProtKB-ARBA"/>
</dbReference>
<feature type="transmembrane region" description="Helical" evidence="1">
    <location>
        <begin position="158"/>
        <end position="179"/>
    </location>
</feature>
<reference evidence="3 4" key="2">
    <citation type="journal article" date="2024" name="Int. J. Syst. Evol. Microbiol.">
        <title>Promethearchaeum syntrophicum gen. nov., sp. nov., an anaerobic, obligately syntrophic archaeon, the first isolate of the lineage 'Asgard' archaea, and proposal of the new archaeal phylum Promethearchaeota phyl. nov. and kingdom Promethearchaeati regn. nov.</title>
        <authorList>
            <person name="Imachi H."/>
            <person name="Nobu M.K."/>
            <person name="Kato S."/>
            <person name="Takaki Y."/>
            <person name="Miyazaki M."/>
            <person name="Miyata M."/>
            <person name="Ogawara M."/>
            <person name="Saito Y."/>
            <person name="Sakai S."/>
            <person name="Tahara Y.O."/>
            <person name="Takano Y."/>
            <person name="Tasumi E."/>
            <person name="Uematsu K."/>
            <person name="Yoshimura T."/>
            <person name="Itoh T."/>
            <person name="Ohkuma M."/>
            <person name="Takai K."/>
        </authorList>
    </citation>
    <scope>NUCLEOTIDE SEQUENCE [LARGE SCALE GENOMIC DNA]</scope>
    <source>
        <strain evidence="3 4">MK-D1</strain>
    </source>
</reference>
<dbReference type="RefSeq" id="WP_147662618.1">
    <property type="nucleotide sequence ID" value="NZ_CP042905.2"/>
</dbReference>
<dbReference type="AlphaFoldDB" id="A0A5B9DAT0"/>
<evidence type="ECO:0000313" key="4">
    <source>
        <dbReference type="Proteomes" id="UP000321408"/>
    </source>
</evidence>
<keyword evidence="1" id="KW-0472">Membrane</keyword>
<dbReference type="GO" id="GO:0006508">
    <property type="term" value="P:proteolysis"/>
    <property type="evidence" value="ECO:0007669"/>
    <property type="project" value="UniProtKB-KW"/>
</dbReference>
<evidence type="ECO:0000313" key="3">
    <source>
        <dbReference type="EMBL" id="QEE15716.1"/>
    </source>
</evidence>
<keyword evidence="1" id="KW-1133">Transmembrane helix</keyword>
<dbReference type="Pfam" id="PF02517">
    <property type="entry name" value="Rce1-like"/>
    <property type="match status" value="1"/>
</dbReference>
<dbReference type="GO" id="GO:0080120">
    <property type="term" value="P:CAAX-box protein maturation"/>
    <property type="evidence" value="ECO:0007669"/>
    <property type="project" value="UniProtKB-ARBA"/>
</dbReference>
<organism evidence="3 4">
    <name type="scientific">Promethearchaeum syntrophicum</name>
    <dbReference type="NCBI Taxonomy" id="2594042"/>
    <lineage>
        <taxon>Archaea</taxon>
        <taxon>Promethearchaeati</taxon>
        <taxon>Promethearchaeota</taxon>
        <taxon>Promethearchaeia</taxon>
        <taxon>Promethearchaeales</taxon>
        <taxon>Promethearchaeaceae</taxon>
        <taxon>Promethearchaeum</taxon>
    </lineage>
</organism>
<dbReference type="KEGG" id="psyt:DSAG12_01543"/>
<dbReference type="InterPro" id="IPR003675">
    <property type="entry name" value="Rce1/LyrA-like_dom"/>
</dbReference>
<feature type="transmembrane region" description="Helical" evidence="1">
    <location>
        <begin position="45"/>
        <end position="66"/>
    </location>
</feature>
<evidence type="ECO:0000259" key="2">
    <source>
        <dbReference type="Pfam" id="PF02517"/>
    </source>
</evidence>
<feature type="domain" description="CAAX prenyl protease 2/Lysostaphin resistance protein A-like" evidence="2">
    <location>
        <begin position="166"/>
        <end position="268"/>
    </location>
</feature>
<feature type="transmembrane region" description="Helical" evidence="1">
    <location>
        <begin position="255"/>
        <end position="274"/>
    </location>
</feature>
<name>A0A5B9DAT0_9ARCH</name>
<dbReference type="Proteomes" id="UP000321408">
    <property type="component" value="Chromosome"/>
</dbReference>
<sequence>MDKNIEKRMYFALSIIFLAVFYFIFRMIFDVILDFIPLNEPVRIILTYLGHALMNISAAMIVFYFMNKSFLRLDEDDSASEKESLSIKEKADPSLKLLFQGFTFKNFRSQLKSALFLICVIYIPLDFFSYVIPLIFKLDVLEYQADALISPESILGNYLLYDIGLMIIMTFIIHFFIALREEFVFRGFYIYMGEKTVNKSTAFIFSAFLFGMAHFSYIFLPYEGASPIFYPFWWGFNGTVIGITSAYFYISKKQLWPLIFAHWTNNVISAIILRRNMDGVPFWQETFLIIYLPIFVFSIVFLVKYRKSLIIHIKGIFNFFKDYIIEIPNKAFFALDFALIIILWLMSLF</sequence>
<feature type="transmembrane region" description="Helical" evidence="1">
    <location>
        <begin position="232"/>
        <end position="250"/>
    </location>
</feature>
<protein>
    <submittedName>
        <fullName evidence="3">Lysostaphin resistance A-like protein</fullName>
    </submittedName>
</protein>
<feature type="transmembrane region" description="Helical" evidence="1">
    <location>
        <begin position="327"/>
        <end position="346"/>
    </location>
</feature>
<accession>A0A5B9DAT0</accession>
<keyword evidence="4" id="KW-1185">Reference proteome</keyword>
<dbReference type="GeneID" id="41329537"/>
<dbReference type="EMBL" id="CP042905">
    <property type="protein sequence ID" value="QEE15716.1"/>
    <property type="molecule type" value="Genomic_DNA"/>
</dbReference>
<feature type="transmembrane region" description="Helical" evidence="1">
    <location>
        <begin position="286"/>
        <end position="306"/>
    </location>
</feature>
<feature type="transmembrane region" description="Helical" evidence="1">
    <location>
        <begin position="200"/>
        <end position="220"/>
    </location>
</feature>
<gene>
    <name evidence="3" type="ORF">DSAG12_01543</name>
</gene>
<reference evidence="3 4" key="1">
    <citation type="journal article" date="2020" name="Nature">
        <title>Isolation of an archaeon at the prokaryote-eukaryote interface.</title>
        <authorList>
            <person name="Imachi H."/>
            <person name="Nobu M.K."/>
            <person name="Nakahara N."/>
            <person name="Morono Y."/>
            <person name="Ogawara M."/>
            <person name="Takaki Y."/>
            <person name="Takano Y."/>
            <person name="Uematsu K."/>
            <person name="Ikuta T."/>
            <person name="Ito M."/>
            <person name="Matsui Y."/>
            <person name="Miyazaki M."/>
            <person name="Murata K."/>
            <person name="Saito Y."/>
            <person name="Sakai S."/>
            <person name="Song C."/>
            <person name="Tasumi E."/>
            <person name="Yamanaka Y."/>
            <person name="Yamaguchi T."/>
            <person name="Kamagata Y."/>
            <person name="Tamaki H."/>
            <person name="Takai K."/>
        </authorList>
    </citation>
    <scope>NUCLEOTIDE SEQUENCE [LARGE SCALE GENOMIC DNA]</scope>
    <source>
        <strain evidence="3 4">MK-D1</strain>
    </source>
</reference>
<proteinExistence type="predicted"/>
<feature type="transmembrane region" description="Helical" evidence="1">
    <location>
        <begin position="114"/>
        <end position="138"/>
    </location>
</feature>